<reference evidence="2 3" key="1">
    <citation type="journal article" date="2009" name="Environ. Microbiol.">
        <title>Genome sequence of Desulfobacterium autotrophicum HRM2, a marine sulfate reducer oxidizing organic carbon completely to carbon dioxide.</title>
        <authorList>
            <person name="Strittmatter A.W."/>
            <person name="Liesegang H."/>
            <person name="Rabus R."/>
            <person name="Decker I."/>
            <person name="Amann J."/>
            <person name="Andres S."/>
            <person name="Henne A."/>
            <person name="Fricke W.F."/>
            <person name="Martinez-Arias R."/>
            <person name="Bartels D."/>
            <person name="Goesmann A."/>
            <person name="Krause L."/>
            <person name="Puehler A."/>
            <person name="Klenk H.P."/>
            <person name="Richter M."/>
            <person name="Schuler M."/>
            <person name="Gloeckner F.O."/>
            <person name="Meyerdierks A."/>
            <person name="Gottschalk G."/>
            <person name="Amann R."/>
        </authorList>
    </citation>
    <scope>NUCLEOTIDE SEQUENCE [LARGE SCALE GENOMIC DNA]</scope>
    <source>
        <strain evidence="3">ATCC 43914 / DSM 3382 / HRM2</strain>
    </source>
</reference>
<gene>
    <name evidence="2" type="ordered locus">HRM2_45640</name>
</gene>
<protein>
    <recommendedName>
        <fullName evidence="1">Xylose isomerase-like TIM barrel domain-containing protein</fullName>
    </recommendedName>
</protein>
<dbReference type="KEGG" id="dat:HRM2_45640"/>
<dbReference type="InterPro" id="IPR013022">
    <property type="entry name" value="Xyl_isomerase-like_TIM-brl"/>
</dbReference>
<proteinExistence type="predicted"/>
<dbReference type="STRING" id="177437.HRM2_45640"/>
<dbReference type="AlphaFoldDB" id="C0QG41"/>
<dbReference type="NCBIfam" id="NF041277">
    <property type="entry name" value="coba_remo_CbiR"/>
    <property type="match status" value="1"/>
</dbReference>
<dbReference type="Pfam" id="PF01261">
    <property type="entry name" value="AP_endonuc_2"/>
    <property type="match status" value="1"/>
</dbReference>
<dbReference type="SUPFAM" id="SSF51658">
    <property type="entry name" value="Xylose isomerase-like"/>
    <property type="match status" value="1"/>
</dbReference>
<evidence type="ECO:0000259" key="1">
    <source>
        <dbReference type="Pfam" id="PF01261"/>
    </source>
</evidence>
<evidence type="ECO:0000313" key="3">
    <source>
        <dbReference type="Proteomes" id="UP000000442"/>
    </source>
</evidence>
<keyword evidence="3" id="KW-1185">Reference proteome</keyword>
<name>C0QG41_DESAH</name>
<accession>C0QG41</accession>
<dbReference type="Gene3D" id="3.20.20.150">
    <property type="entry name" value="Divalent-metal-dependent TIM barrel enzymes"/>
    <property type="match status" value="1"/>
</dbReference>
<dbReference type="eggNOG" id="COG1082">
    <property type="taxonomic scope" value="Bacteria"/>
</dbReference>
<organism evidence="2 3">
    <name type="scientific">Desulforapulum autotrophicum (strain ATCC 43914 / DSM 3382 / VKM B-1955 / HRM2)</name>
    <name type="common">Desulfobacterium autotrophicum</name>
    <dbReference type="NCBI Taxonomy" id="177437"/>
    <lineage>
        <taxon>Bacteria</taxon>
        <taxon>Pseudomonadati</taxon>
        <taxon>Thermodesulfobacteriota</taxon>
        <taxon>Desulfobacteria</taxon>
        <taxon>Desulfobacterales</taxon>
        <taxon>Desulfobacteraceae</taxon>
        <taxon>Desulforapulum</taxon>
    </lineage>
</organism>
<dbReference type="RefSeq" id="WP_015906334.1">
    <property type="nucleotide sequence ID" value="NC_012108.1"/>
</dbReference>
<dbReference type="Proteomes" id="UP000000442">
    <property type="component" value="Chromosome"/>
</dbReference>
<evidence type="ECO:0000313" key="2">
    <source>
        <dbReference type="EMBL" id="ACN17620.1"/>
    </source>
</evidence>
<dbReference type="InterPro" id="IPR036237">
    <property type="entry name" value="Xyl_isomerase-like_sf"/>
</dbReference>
<dbReference type="HOGENOM" id="CLU_078439_0_0_7"/>
<sequence length="270" mass="30648">MSIEKKARLFRLGTTSFIYPDHIIPNVKKLGPGFDEIELLVFESKPLAYLPSSAEIDELARLSAELSVTYNVHLPTDISLCDPLKANQEEALDILEKVITLAAPLCPTTHTLHLDFTAEDRDAGVDGIRRWQERAIMMLDRLGRRIPDSSQISLETLDFPPEVLFPVLDATPMALCIDAGHLIRYDYDISGLFDRYGQRVPLMHFHGVDFSHVEPKDHQGLGRTPMDRVEPTLEVLKKFTGVVSLEVFNLDHLKDSLAWMERYFYAESKV</sequence>
<dbReference type="EMBL" id="CP001087">
    <property type="protein sequence ID" value="ACN17620.1"/>
    <property type="molecule type" value="Genomic_DNA"/>
</dbReference>
<feature type="domain" description="Xylose isomerase-like TIM barrel" evidence="1">
    <location>
        <begin position="33"/>
        <end position="262"/>
    </location>
</feature>